<dbReference type="AlphaFoldDB" id="A0A411WUQ2"/>
<dbReference type="EMBL" id="BMWV01000002">
    <property type="protein sequence ID" value="GGY32733.1"/>
    <property type="molecule type" value="Genomic_DNA"/>
</dbReference>
<dbReference type="Proteomes" id="UP000628442">
    <property type="component" value="Unassembled WGS sequence"/>
</dbReference>
<reference evidence="4" key="1">
    <citation type="journal article" date="2014" name="Int. J. Syst. Evol. Microbiol.">
        <title>Complete genome sequence of Corynebacterium casei LMG S-19264T (=DSM 44701T), isolated from a smear-ripened cheese.</title>
        <authorList>
            <consortium name="US DOE Joint Genome Institute (JGI-PGF)"/>
            <person name="Walter F."/>
            <person name="Albersmeier A."/>
            <person name="Kalinowski J."/>
            <person name="Ruckert C."/>
        </authorList>
    </citation>
    <scope>NUCLEOTIDE SEQUENCE</scope>
    <source>
        <strain evidence="4">KCTC 12343</strain>
    </source>
</reference>
<reference evidence="5 6" key="2">
    <citation type="submission" date="2019-02" db="EMBL/GenBank/DDBJ databases">
        <title>Draft Genome Sequences of Six Type Strains of the Genus Massilia.</title>
        <authorList>
            <person name="Miess H."/>
            <person name="Frediansyhah A."/>
            <person name="Gross H."/>
        </authorList>
    </citation>
    <scope>NUCLEOTIDE SEQUENCE [LARGE SCALE GENOMIC DNA]</scope>
    <source>
        <strain evidence="5 6">DSM 17472</strain>
    </source>
</reference>
<proteinExistence type="predicted"/>
<dbReference type="EMBL" id="CP036401">
    <property type="protein sequence ID" value="QBI00511.1"/>
    <property type="molecule type" value="Genomic_DNA"/>
</dbReference>
<feature type="domain" description="TssC1 N-terminal" evidence="2">
    <location>
        <begin position="73"/>
        <end position="375"/>
    </location>
</feature>
<dbReference type="NCBIfam" id="TIGR03355">
    <property type="entry name" value="VI_chp_2"/>
    <property type="match status" value="1"/>
</dbReference>
<dbReference type="PANTHER" id="PTHR35565">
    <property type="entry name" value="CYTOPLASMIC PROTEIN-RELATED"/>
    <property type="match status" value="1"/>
</dbReference>
<dbReference type="InterPro" id="IPR044032">
    <property type="entry name" value="TssC1_C"/>
</dbReference>
<dbReference type="OrthoDB" id="9764000at2"/>
<sequence>MSAQPQATALPQAADANRPDRDGMALLDQIVERSKVAKSSAEHERAKDIIGELVSQVLEGTVIVSHNLTATIDARVAELDRLISEQLSAIMHAPAFQKLERSWTGLHYLVRNTTTGTGLKVRMMNATKRELVRDFQSALEFDQSAMFRKIYEEEFGTFGGAPYAALLGDFEISRQPEDMYFVEQMSHVAAAAHAPFITAASPELFGLEGFGDLGKPRDLAKVFDTLEYTKWKTFRESEDSRYVGLTLPRFLGRLPFNPLDGMTVDGFNFVEDVDGTDHQKYLWCNATYAFGAKLTKAFEEFGWCAAIRGVEGGGLVDDLPTHTFKTDEGEIALKCPTEVAITDRREKELSDLGFISLVHCKNTSYAAFFGAQSAQKARRYSTEAANANAVLSSQLQYIFAVSRIAHYMKAMMRDKIGSFASAANVEDFLNRWLMRYVLLDDNASQEQKAQFPLREASVQVHEVPGRPGVYRAVSFLRPHFQLDELTVSLRLVAELPKATS</sequence>
<dbReference type="Pfam" id="PF18945">
    <property type="entry name" value="VipB_2"/>
    <property type="match status" value="1"/>
</dbReference>
<dbReference type="RefSeq" id="WP_131144647.1">
    <property type="nucleotide sequence ID" value="NZ_BMWV01000002.1"/>
</dbReference>
<evidence type="ECO:0000313" key="5">
    <source>
        <dbReference type="EMBL" id="QBI00511.1"/>
    </source>
</evidence>
<evidence type="ECO:0000313" key="7">
    <source>
        <dbReference type="Proteomes" id="UP000628442"/>
    </source>
</evidence>
<dbReference type="InterPro" id="IPR010269">
    <property type="entry name" value="T6SS_TssC-like"/>
</dbReference>
<feature type="compositionally biased region" description="Low complexity" evidence="1">
    <location>
        <begin position="1"/>
        <end position="16"/>
    </location>
</feature>
<evidence type="ECO:0000313" key="4">
    <source>
        <dbReference type="EMBL" id="GGY32733.1"/>
    </source>
</evidence>
<gene>
    <name evidence="5" type="primary">tssC</name>
    <name evidence="5" type="ORF">EYF70_06325</name>
    <name evidence="4" type="ORF">GCM10007387_13700</name>
</gene>
<evidence type="ECO:0000259" key="3">
    <source>
        <dbReference type="Pfam" id="PF18945"/>
    </source>
</evidence>
<dbReference type="PANTHER" id="PTHR35565:SF3">
    <property type="entry name" value="TYPE VI SECRETION SYSTEM SHEATH PROTEIN TSSC1"/>
    <property type="match status" value="1"/>
</dbReference>
<organism evidence="4 7">
    <name type="scientific">Pseudoduganella albidiflava</name>
    <dbReference type="NCBI Taxonomy" id="321983"/>
    <lineage>
        <taxon>Bacteria</taxon>
        <taxon>Pseudomonadati</taxon>
        <taxon>Pseudomonadota</taxon>
        <taxon>Betaproteobacteria</taxon>
        <taxon>Burkholderiales</taxon>
        <taxon>Oxalobacteraceae</taxon>
        <taxon>Telluria group</taxon>
        <taxon>Pseudoduganella</taxon>
    </lineage>
</organism>
<name>A0A411WUQ2_9BURK</name>
<evidence type="ECO:0000256" key="1">
    <source>
        <dbReference type="SAM" id="MobiDB-lite"/>
    </source>
</evidence>
<protein>
    <submittedName>
        <fullName evidence="5">Type VI secretion system contractile sheath large subunit</fullName>
    </submittedName>
</protein>
<feature type="domain" description="TssC1 C-terminal" evidence="3">
    <location>
        <begin position="385"/>
        <end position="495"/>
    </location>
</feature>
<evidence type="ECO:0000313" key="6">
    <source>
        <dbReference type="Proteomes" id="UP000292307"/>
    </source>
</evidence>
<accession>A0A411WUQ2</accession>
<feature type="region of interest" description="Disordered" evidence="1">
    <location>
        <begin position="1"/>
        <end position="21"/>
    </location>
</feature>
<dbReference type="Pfam" id="PF05943">
    <property type="entry name" value="VipB"/>
    <property type="match status" value="1"/>
</dbReference>
<reference evidence="4" key="3">
    <citation type="submission" date="2022-12" db="EMBL/GenBank/DDBJ databases">
        <authorList>
            <person name="Sun Q."/>
            <person name="Kim S."/>
        </authorList>
    </citation>
    <scope>NUCLEOTIDE SEQUENCE</scope>
    <source>
        <strain evidence="4">KCTC 12343</strain>
    </source>
</reference>
<evidence type="ECO:0000259" key="2">
    <source>
        <dbReference type="Pfam" id="PF05943"/>
    </source>
</evidence>
<dbReference type="InterPro" id="IPR044031">
    <property type="entry name" value="TssC1_N"/>
</dbReference>
<keyword evidence="6" id="KW-1185">Reference proteome</keyword>
<dbReference type="Proteomes" id="UP000292307">
    <property type="component" value="Chromosome"/>
</dbReference>